<accession>A0A6V7R589</accession>
<dbReference type="AlphaFoldDB" id="A0A6V7R589"/>
<organism evidence="1 2">
    <name type="scientific">Phocicoccus pinnipedialis</name>
    <dbReference type="NCBI Taxonomy" id="110845"/>
    <lineage>
        <taxon>Bacteria</taxon>
        <taxon>Bacillati</taxon>
        <taxon>Bacillota</taxon>
        <taxon>Bacilli</taxon>
        <taxon>Bacillales</taxon>
        <taxon>Salinicoccaceae</taxon>
        <taxon>Phocicoccus</taxon>
    </lineage>
</organism>
<proteinExistence type="predicted"/>
<dbReference type="RefSeq" id="WP_186076684.1">
    <property type="nucleotide sequence ID" value="NZ_CAJEWB010000005.1"/>
</dbReference>
<evidence type="ECO:0000313" key="1">
    <source>
        <dbReference type="EMBL" id="CAD2072587.1"/>
    </source>
</evidence>
<protein>
    <submittedName>
        <fullName evidence="1">Uncharacterized protein</fullName>
    </submittedName>
</protein>
<comment type="caution">
    <text evidence="1">The sequence shown here is derived from an EMBL/GenBank/DDBJ whole genome shotgun (WGS) entry which is preliminary data.</text>
</comment>
<name>A0A6V7R589_9BACL</name>
<gene>
    <name evidence="1" type="ORF">JEOPIN946_00574</name>
</gene>
<sequence length="69" mass="8266">METNEKIFMLMEVDKDSQIAKYATVSESESEEITLQHDKSFIDYLERFIDQGICFYIDTHKKEIIEREL</sequence>
<evidence type="ECO:0000313" key="2">
    <source>
        <dbReference type="Proteomes" id="UP000588186"/>
    </source>
</evidence>
<dbReference type="EMBL" id="CAJEWB010000005">
    <property type="protein sequence ID" value="CAD2072587.1"/>
    <property type="molecule type" value="Genomic_DNA"/>
</dbReference>
<keyword evidence="2" id="KW-1185">Reference proteome</keyword>
<reference evidence="1 2" key="1">
    <citation type="submission" date="2020-07" db="EMBL/GenBank/DDBJ databases">
        <authorList>
            <person name="Criscuolo A."/>
        </authorList>
    </citation>
    <scope>NUCLEOTIDE SEQUENCE [LARGE SCALE GENOMIC DNA]</scope>
    <source>
        <strain evidence="1">CIP107946</strain>
    </source>
</reference>
<dbReference type="Proteomes" id="UP000588186">
    <property type="component" value="Unassembled WGS sequence"/>
</dbReference>